<dbReference type="EC" id="5.6.2.1" evidence="3"/>
<evidence type="ECO:0000256" key="5">
    <source>
        <dbReference type="ARBA" id="ARBA00023125"/>
    </source>
</evidence>
<evidence type="ECO:0000259" key="7">
    <source>
        <dbReference type="Pfam" id="PF01028"/>
    </source>
</evidence>
<keyword evidence="5" id="KW-0238">DNA-binding</keyword>
<evidence type="ECO:0000313" key="9">
    <source>
        <dbReference type="EMBL" id="MBB3939474.1"/>
    </source>
</evidence>
<dbReference type="GO" id="GO:0003677">
    <property type="term" value="F:DNA binding"/>
    <property type="evidence" value="ECO:0007669"/>
    <property type="project" value="UniProtKB-KW"/>
</dbReference>
<dbReference type="AlphaFoldDB" id="A0A7W6C0J8"/>
<dbReference type="PRINTS" id="PR00416">
    <property type="entry name" value="EUTPISMRASEI"/>
</dbReference>
<dbReference type="Gene3D" id="1.10.132.120">
    <property type="match status" value="1"/>
</dbReference>
<comment type="caution">
    <text evidence="9">The sequence shown here is derived from an EMBL/GenBank/DDBJ whole genome shotgun (WGS) entry which is preliminary data.</text>
</comment>
<evidence type="ECO:0000259" key="8">
    <source>
        <dbReference type="Pfam" id="PF21338"/>
    </source>
</evidence>
<evidence type="ECO:0000313" key="10">
    <source>
        <dbReference type="Proteomes" id="UP000561459"/>
    </source>
</evidence>
<sequence length="337" mass="38414">MSEHGKVYRAMPSLRFVDDSMPGITRRKVRGDKWAYFSAAGERIKDRDEIDRLNRIALPPAYENCWFCPRPDGHMLAFGYDARGRKQYRYHPDWREEREAAKFDLCAQFGRKLPAVRKRVAQDLSSRKLTRDRAIASVISLLDTGAIRIGNEQYAKQNKSFGATTLRNRHARIDRGMLRLRFRGKSGKVHEIDCDDKKLVRCVRLMQDLPGQHLFQYLDEAGEAVPVDSHDVNEYIHAIMGDAFTAKHFRTWAASAFAFCRLHEEPGLSLKALMTDVSERLGNTPTIARKSYVHPAIVAAAKGGTEAPVMPEKLPRATQWLSREERGLVDFLEAVCP</sequence>
<dbReference type="Pfam" id="PF01028">
    <property type="entry name" value="Topoisom_I"/>
    <property type="match status" value="1"/>
</dbReference>
<dbReference type="InterPro" id="IPR049331">
    <property type="entry name" value="Top1B_N_bact"/>
</dbReference>
<proteinExistence type="inferred from homology"/>
<dbReference type="SUPFAM" id="SSF56349">
    <property type="entry name" value="DNA breaking-rejoining enzymes"/>
    <property type="match status" value="1"/>
</dbReference>
<dbReference type="Gene3D" id="3.90.15.10">
    <property type="entry name" value="Topoisomerase I, Chain A, domain 3"/>
    <property type="match status" value="1"/>
</dbReference>
<keyword evidence="4" id="KW-0799">Topoisomerase</keyword>
<feature type="domain" description="DNA topoisomerase IB N-terminal" evidence="8">
    <location>
        <begin position="33"/>
        <end position="81"/>
    </location>
</feature>
<dbReference type="InterPro" id="IPR013500">
    <property type="entry name" value="TopoI_cat_euk"/>
</dbReference>
<dbReference type="GO" id="GO:0003917">
    <property type="term" value="F:DNA topoisomerase type I (single strand cut, ATP-independent) activity"/>
    <property type="evidence" value="ECO:0007669"/>
    <property type="project" value="UniProtKB-EC"/>
</dbReference>
<evidence type="ECO:0000256" key="2">
    <source>
        <dbReference type="ARBA" id="ARBA00006645"/>
    </source>
</evidence>
<dbReference type="InterPro" id="IPR011010">
    <property type="entry name" value="DNA_brk_join_enz"/>
</dbReference>
<dbReference type="Gene3D" id="3.30.66.10">
    <property type="entry name" value="DNA topoisomerase I domain"/>
    <property type="match status" value="1"/>
</dbReference>
<dbReference type="Proteomes" id="UP000561459">
    <property type="component" value="Unassembled WGS sequence"/>
</dbReference>
<reference evidence="9 10" key="1">
    <citation type="submission" date="2020-08" db="EMBL/GenBank/DDBJ databases">
        <title>Genomic Encyclopedia of Type Strains, Phase IV (KMG-IV): sequencing the most valuable type-strain genomes for metagenomic binning, comparative biology and taxonomic classification.</title>
        <authorList>
            <person name="Goeker M."/>
        </authorList>
    </citation>
    <scope>NUCLEOTIDE SEQUENCE [LARGE SCALE GENOMIC DNA]</scope>
    <source>
        <strain evidence="9 10">DSM 27568</strain>
    </source>
</reference>
<evidence type="ECO:0000256" key="1">
    <source>
        <dbReference type="ARBA" id="ARBA00000213"/>
    </source>
</evidence>
<protein>
    <recommendedName>
        <fullName evidence="3">DNA topoisomerase</fullName>
        <ecNumber evidence="3">5.6.2.1</ecNumber>
    </recommendedName>
</protein>
<evidence type="ECO:0000256" key="6">
    <source>
        <dbReference type="ARBA" id="ARBA00023235"/>
    </source>
</evidence>
<gene>
    <name evidence="9" type="ORF">GGR39_001114</name>
</gene>
<dbReference type="EMBL" id="JACIDY010000002">
    <property type="protein sequence ID" value="MBB3939474.1"/>
    <property type="molecule type" value="Genomic_DNA"/>
</dbReference>
<dbReference type="InterPro" id="IPR035447">
    <property type="entry name" value="DNA_topo_I_N_sf"/>
</dbReference>
<organism evidence="9 10">
    <name type="scientific">Novosphingobium fluoreni</name>
    <dbReference type="NCBI Taxonomy" id="1391222"/>
    <lineage>
        <taxon>Bacteria</taxon>
        <taxon>Pseudomonadati</taxon>
        <taxon>Pseudomonadota</taxon>
        <taxon>Alphaproteobacteria</taxon>
        <taxon>Sphingomonadales</taxon>
        <taxon>Sphingomonadaceae</taxon>
        <taxon>Novosphingobium</taxon>
    </lineage>
</organism>
<keyword evidence="10" id="KW-1185">Reference proteome</keyword>
<accession>A0A7W6C0J8</accession>
<evidence type="ECO:0000256" key="4">
    <source>
        <dbReference type="ARBA" id="ARBA00023029"/>
    </source>
</evidence>
<keyword evidence="6 9" id="KW-0413">Isomerase</keyword>
<feature type="domain" description="DNA topoisomerase I catalytic core eukaryotic-type" evidence="7">
    <location>
        <begin position="93"/>
        <end position="265"/>
    </location>
</feature>
<comment type="similarity">
    <text evidence="2">Belongs to the type IB topoisomerase family.</text>
</comment>
<dbReference type="InterPro" id="IPR014711">
    <property type="entry name" value="TopoI_cat_a-hlx-sub_euk"/>
</dbReference>
<dbReference type="PROSITE" id="PS52038">
    <property type="entry name" value="TOPO_IB_2"/>
    <property type="match status" value="1"/>
</dbReference>
<dbReference type="SUPFAM" id="SSF55869">
    <property type="entry name" value="DNA topoisomerase I domain"/>
    <property type="match status" value="1"/>
</dbReference>
<dbReference type="GO" id="GO:0006265">
    <property type="term" value="P:DNA topological change"/>
    <property type="evidence" value="ECO:0007669"/>
    <property type="project" value="InterPro"/>
</dbReference>
<dbReference type="RefSeq" id="WP_425490583.1">
    <property type="nucleotide sequence ID" value="NZ_JACIDY010000002.1"/>
</dbReference>
<name>A0A7W6C0J8_9SPHN</name>
<comment type="catalytic activity">
    <reaction evidence="1">
        <text>ATP-independent breakage of single-stranded DNA, followed by passage and rejoining.</text>
        <dbReference type="EC" id="5.6.2.1"/>
    </reaction>
</comment>
<dbReference type="InterPro" id="IPR001631">
    <property type="entry name" value="TopoI"/>
</dbReference>
<dbReference type="Pfam" id="PF21338">
    <property type="entry name" value="Top1B_N_bact"/>
    <property type="match status" value="1"/>
</dbReference>
<evidence type="ECO:0000256" key="3">
    <source>
        <dbReference type="ARBA" id="ARBA00012891"/>
    </source>
</evidence>